<dbReference type="InterPro" id="IPR004114">
    <property type="entry name" value="THUMP_dom"/>
</dbReference>
<gene>
    <name evidence="2" type="ORF">M514_05437</name>
</gene>
<dbReference type="AlphaFoldDB" id="A0A085NSK1"/>
<dbReference type="CDD" id="cd11717">
    <property type="entry name" value="THUMP_THUMPD1_like"/>
    <property type="match status" value="1"/>
</dbReference>
<proteinExistence type="predicted"/>
<dbReference type="PANTHER" id="PTHR13452:SF10">
    <property type="entry name" value="THUMP DOMAIN-CONTAINING PROTEIN 1"/>
    <property type="match status" value="1"/>
</dbReference>
<accession>A0A085NSK1</accession>
<organism evidence="2">
    <name type="scientific">Trichuris suis</name>
    <name type="common">pig whipworm</name>
    <dbReference type="NCBI Taxonomy" id="68888"/>
    <lineage>
        <taxon>Eukaryota</taxon>
        <taxon>Metazoa</taxon>
        <taxon>Ecdysozoa</taxon>
        <taxon>Nematoda</taxon>
        <taxon>Enoplea</taxon>
        <taxon>Dorylaimia</taxon>
        <taxon>Trichinellida</taxon>
        <taxon>Trichuridae</taxon>
        <taxon>Trichuris</taxon>
    </lineage>
</organism>
<name>A0A085NSK1_9BILA</name>
<dbReference type="Proteomes" id="UP000030758">
    <property type="component" value="Unassembled WGS sequence"/>
</dbReference>
<protein>
    <recommendedName>
        <fullName evidence="1">THUMP domain-containing protein</fullName>
    </recommendedName>
</protein>
<dbReference type="PANTHER" id="PTHR13452">
    <property type="entry name" value="THUMP DOMAIN CONTAINING PROTEIN 1-RELATED"/>
    <property type="match status" value="1"/>
</dbReference>
<dbReference type="Gene3D" id="3.30.2300.10">
    <property type="entry name" value="THUMP superfamily"/>
    <property type="match status" value="1"/>
</dbReference>
<dbReference type="GO" id="GO:0006400">
    <property type="term" value="P:tRNA modification"/>
    <property type="evidence" value="ECO:0007669"/>
    <property type="project" value="InterPro"/>
</dbReference>
<evidence type="ECO:0000313" key="2">
    <source>
        <dbReference type="EMBL" id="KFD72447.1"/>
    </source>
</evidence>
<dbReference type="Pfam" id="PF02926">
    <property type="entry name" value="THUMP"/>
    <property type="match status" value="1"/>
</dbReference>
<feature type="domain" description="THUMP" evidence="1">
    <location>
        <begin position="160"/>
        <end position="217"/>
    </location>
</feature>
<sequence>MGNKRGYMQNPKLESSEPLAKRSCIKMDKPLSVGMRGVFFTTTTGKKANQCAEEAILLIKEYLVDRMEPSESTLFEKTDAARTSESMQSCVEELSKEHTDEQQQLFCAATGVRNTLFVVVPNADPVDLVMRILNDVKAGGRKPSHLLQRLLPCQISCAAAVKHIAKTTAELLKSKFTQEVVEQKPSFAVVFQHRNNDSISSQEIYDVVVSEIRALSPESKNGLTDQSVPLRPVCDEAVGFQDDVERDAKFSKKEGNGKGGNNDWVLQKVNTFWLLAWLHNLHEV</sequence>
<dbReference type="GO" id="GO:0003723">
    <property type="term" value="F:RNA binding"/>
    <property type="evidence" value="ECO:0007669"/>
    <property type="project" value="InterPro"/>
</dbReference>
<dbReference type="EMBL" id="KL367477">
    <property type="protein sequence ID" value="KFD72447.1"/>
    <property type="molecule type" value="Genomic_DNA"/>
</dbReference>
<evidence type="ECO:0000259" key="1">
    <source>
        <dbReference type="Pfam" id="PF02926"/>
    </source>
</evidence>
<reference evidence="2" key="1">
    <citation type="journal article" date="2014" name="Nat. Genet.">
        <title>Genome and transcriptome of the porcine whipworm Trichuris suis.</title>
        <authorList>
            <person name="Jex A.R."/>
            <person name="Nejsum P."/>
            <person name="Schwarz E.M."/>
            <person name="Hu L."/>
            <person name="Young N.D."/>
            <person name="Hall R.S."/>
            <person name="Korhonen P.K."/>
            <person name="Liao S."/>
            <person name="Thamsborg S."/>
            <person name="Xia J."/>
            <person name="Xu P."/>
            <person name="Wang S."/>
            <person name="Scheerlinck J.P."/>
            <person name="Hofmann A."/>
            <person name="Sternberg P.W."/>
            <person name="Wang J."/>
            <person name="Gasser R.B."/>
        </authorList>
    </citation>
    <scope>NUCLEOTIDE SEQUENCE [LARGE SCALE GENOMIC DNA]</scope>
    <source>
        <strain evidence="2">DCEP-RM93F</strain>
    </source>
</reference>
<dbReference type="InterPro" id="IPR040183">
    <property type="entry name" value="THUMPD1-like"/>
</dbReference>